<comment type="caution">
    <text evidence="1">The sequence shown here is derived from an EMBL/GenBank/DDBJ whole genome shotgun (WGS) entry which is preliminary data.</text>
</comment>
<protein>
    <recommendedName>
        <fullName evidence="3">Hypervirulence associated protein TUDOR domain-containing protein</fullName>
    </recommendedName>
</protein>
<dbReference type="AlphaFoldDB" id="A0A4R5CD21"/>
<gene>
    <name evidence="1" type="ORF">E0F76_11630</name>
</gene>
<dbReference type="RefSeq" id="WP_132005964.1">
    <property type="nucleotide sequence ID" value="NZ_SMFK01000007.1"/>
</dbReference>
<name>A0A4R5CD21_9FLAO</name>
<proteinExistence type="predicted"/>
<dbReference type="Proteomes" id="UP000295479">
    <property type="component" value="Unassembled WGS sequence"/>
</dbReference>
<keyword evidence="2" id="KW-1185">Reference proteome</keyword>
<evidence type="ECO:0000313" key="2">
    <source>
        <dbReference type="Proteomes" id="UP000295479"/>
    </source>
</evidence>
<accession>A0A4R5CD21</accession>
<reference evidence="1 2" key="1">
    <citation type="submission" date="2019-03" db="EMBL/GenBank/DDBJ databases">
        <title>Flavobacterium AR-3-4 sp. nov. isolated from arctic soil.</title>
        <authorList>
            <person name="Chaudhary D.K."/>
        </authorList>
    </citation>
    <scope>NUCLEOTIDE SEQUENCE [LARGE SCALE GENOMIC DNA]</scope>
    <source>
        <strain evidence="1 2">AR-3-4</strain>
    </source>
</reference>
<sequence length="66" mass="7319">MPYSIGQKVIYNSIGGKNVEAKIIAKKDPQTGTIKTDRASGNFDYLVSVDKNGITEEHFCNEKDIK</sequence>
<dbReference type="EMBL" id="SMFK01000007">
    <property type="protein sequence ID" value="TDD96143.1"/>
    <property type="molecule type" value="Genomic_DNA"/>
</dbReference>
<organism evidence="1 2">
    <name type="scientific">Flavobacterium cellulosilyticum</name>
    <dbReference type="NCBI Taxonomy" id="2541731"/>
    <lineage>
        <taxon>Bacteria</taxon>
        <taxon>Pseudomonadati</taxon>
        <taxon>Bacteroidota</taxon>
        <taxon>Flavobacteriia</taxon>
        <taxon>Flavobacteriales</taxon>
        <taxon>Flavobacteriaceae</taxon>
        <taxon>Flavobacterium</taxon>
    </lineage>
</organism>
<evidence type="ECO:0008006" key="3">
    <source>
        <dbReference type="Google" id="ProtNLM"/>
    </source>
</evidence>
<evidence type="ECO:0000313" key="1">
    <source>
        <dbReference type="EMBL" id="TDD96143.1"/>
    </source>
</evidence>
<dbReference type="OrthoDB" id="1448491at2"/>